<feature type="transmembrane region" description="Helical" evidence="9">
    <location>
        <begin position="87"/>
        <end position="107"/>
    </location>
</feature>
<dbReference type="PANTHER" id="PTHR13929:SF0">
    <property type="entry name" value="UBIA PRENYLTRANSFERASE DOMAIN-CONTAINING PROTEIN 1"/>
    <property type="match status" value="1"/>
</dbReference>
<dbReference type="NCBIfam" id="NF004750">
    <property type="entry name" value="PRK06080.1-2"/>
    <property type="match status" value="1"/>
</dbReference>
<evidence type="ECO:0000256" key="9">
    <source>
        <dbReference type="SAM" id="Phobius"/>
    </source>
</evidence>
<dbReference type="InterPro" id="IPR000537">
    <property type="entry name" value="UbiA_prenyltransferase"/>
</dbReference>
<dbReference type="HAMAP" id="MF_01937">
    <property type="entry name" value="MenA_1"/>
    <property type="match status" value="1"/>
</dbReference>
<keyword evidence="3" id="KW-0474">Menaquinone biosynthesis</keyword>
<accession>A0A381U4I7</accession>
<keyword evidence="7 9" id="KW-1133">Transmembrane helix</keyword>
<dbReference type="GO" id="GO:0046428">
    <property type="term" value="F:1,4-dihydroxy-2-naphthoate polyprenyltransferase activity"/>
    <property type="evidence" value="ECO:0007669"/>
    <property type="project" value="InterPro"/>
</dbReference>
<evidence type="ECO:0000256" key="8">
    <source>
        <dbReference type="ARBA" id="ARBA00023136"/>
    </source>
</evidence>
<reference evidence="10" key="1">
    <citation type="submission" date="2018-05" db="EMBL/GenBank/DDBJ databases">
        <authorList>
            <person name="Lanie J.A."/>
            <person name="Ng W.-L."/>
            <person name="Kazmierczak K.M."/>
            <person name="Andrzejewski T.M."/>
            <person name="Davidsen T.M."/>
            <person name="Wayne K.J."/>
            <person name="Tettelin H."/>
            <person name="Glass J.I."/>
            <person name="Rusch D."/>
            <person name="Podicherti R."/>
            <person name="Tsui H.-C.T."/>
            <person name="Winkler M.E."/>
        </authorList>
    </citation>
    <scope>NUCLEOTIDE SEQUENCE</scope>
</reference>
<evidence type="ECO:0000256" key="1">
    <source>
        <dbReference type="ARBA" id="ARBA00004141"/>
    </source>
</evidence>
<dbReference type="EMBL" id="UINC01005582">
    <property type="protein sequence ID" value="SVA22227.1"/>
    <property type="molecule type" value="Genomic_DNA"/>
</dbReference>
<keyword evidence="8 9" id="KW-0472">Membrane</keyword>
<feature type="transmembrane region" description="Helical" evidence="9">
    <location>
        <begin position="37"/>
        <end position="55"/>
    </location>
</feature>
<evidence type="ECO:0000256" key="4">
    <source>
        <dbReference type="ARBA" id="ARBA00022475"/>
    </source>
</evidence>
<sequence length="296" mass="33132">MKKWINAFRLRTLPLAFSCIIMGSGLAYTTGQFNLPVFILALITTLFLQILSNLANDYGDFVKGTDNDERVGPDRTMQSGLITKSEMVKIMWVIALLCSIFGVWLIYEGTNGLDLSKAGLFAILGLTAMGAAVKYTMGKNPYGYAGLGDIFVFLFFGWLGVLGSYFLHTHTLNWELLLPASSIGFFTTAVLNINNMRDHLADEKSGKNTLVVRIGISWAKRYHFILNFIGILFIVLYIVPAINAIWFFLVGFVLFIKPAREILRNKDHTSLDPYLKKQAIATFLFTIIFVVGLNIL</sequence>
<dbReference type="CDD" id="cd13962">
    <property type="entry name" value="PT_UbiA_UBIAD1"/>
    <property type="match status" value="1"/>
</dbReference>
<dbReference type="NCBIfam" id="TIGR00751">
    <property type="entry name" value="menA"/>
    <property type="match status" value="1"/>
</dbReference>
<dbReference type="PIRSF" id="PIRSF005355">
    <property type="entry name" value="UBIAD1"/>
    <property type="match status" value="1"/>
</dbReference>
<dbReference type="AlphaFoldDB" id="A0A381U4I7"/>
<dbReference type="InterPro" id="IPR026046">
    <property type="entry name" value="UBIAD1"/>
</dbReference>
<proteinExistence type="inferred from homology"/>
<dbReference type="GO" id="GO:0042371">
    <property type="term" value="P:vitamin K biosynthetic process"/>
    <property type="evidence" value="ECO:0007669"/>
    <property type="project" value="TreeGrafter"/>
</dbReference>
<protein>
    <recommendedName>
        <fullName evidence="11">1,4-dihydroxy-2-naphthoate octaprenyltransferase</fullName>
    </recommendedName>
</protein>
<dbReference type="Pfam" id="PF01040">
    <property type="entry name" value="UbiA"/>
    <property type="match status" value="1"/>
</dbReference>
<evidence type="ECO:0000313" key="10">
    <source>
        <dbReference type="EMBL" id="SVA22227.1"/>
    </source>
</evidence>
<feature type="transmembrane region" description="Helical" evidence="9">
    <location>
        <begin position="144"/>
        <end position="167"/>
    </location>
</feature>
<dbReference type="InterPro" id="IPR044878">
    <property type="entry name" value="UbiA_sf"/>
</dbReference>
<organism evidence="10">
    <name type="scientific">marine metagenome</name>
    <dbReference type="NCBI Taxonomy" id="408172"/>
    <lineage>
        <taxon>unclassified sequences</taxon>
        <taxon>metagenomes</taxon>
        <taxon>ecological metagenomes</taxon>
    </lineage>
</organism>
<evidence type="ECO:0000256" key="5">
    <source>
        <dbReference type="ARBA" id="ARBA00022679"/>
    </source>
</evidence>
<feature type="transmembrane region" description="Helical" evidence="9">
    <location>
        <begin position="228"/>
        <end position="256"/>
    </location>
</feature>
<feature type="transmembrane region" description="Helical" evidence="9">
    <location>
        <begin position="277"/>
        <end position="295"/>
    </location>
</feature>
<feature type="transmembrane region" description="Helical" evidence="9">
    <location>
        <begin position="119"/>
        <end position="137"/>
    </location>
</feature>
<evidence type="ECO:0000256" key="7">
    <source>
        <dbReference type="ARBA" id="ARBA00022989"/>
    </source>
</evidence>
<comment type="subcellular location">
    <subcellularLocation>
        <location evidence="1">Membrane</location>
        <topology evidence="1">Multi-pass membrane protein</topology>
    </subcellularLocation>
</comment>
<gene>
    <name evidence="10" type="ORF">METZ01_LOCUS75081</name>
</gene>
<dbReference type="GO" id="GO:0005886">
    <property type="term" value="C:plasma membrane"/>
    <property type="evidence" value="ECO:0007669"/>
    <property type="project" value="TreeGrafter"/>
</dbReference>
<evidence type="ECO:0000256" key="6">
    <source>
        <dbReference type="ARBA" id="ARBA00022692"/>
    </source>
</evidence>
<dbReference type="UniPathway" id="UPA00079"/>
<evidence type="ECO:0000256" key="2">
    <source>
        <dbReference type="ARBA" id="ARBA00004863"/>
    </source>
</evidence>
<evidence type="ECO:0008006" key="11">
    <source>
        <dbReference type="Google" id="ProtNLM"/>
    </source>
</evidence>
<dbReference type="Gene3D" id="1.10.357.140">
    <property type="entry name" value="UbiA prenyltransferase"/>
    <property type="match status" value="1"/>
</dbReference>
<keyword evidence="4" id="KW-1003">Cell membrane</keyword>
<dbReference type="GO" id="GO:0009234">
    <property type="term" value="P:menaquinone biosynthetic process"/>
    <property type="evidence" value="ECO:0007669"/>
    <property type="project" value="UniProtKB-UniPathway"/>
</dbReference>
<comment type="pathway">
    <text evidence="2">Quinol/quinone metabolism; menaquinone biosynthesis.</text>
</comment>
<evidence type="ECO:0000256" key="3">
    <source>
        <dbReference type="ARBA" id="ARBA00022428"/>
    </source>
</evidence>
<dbReference type="InterPro" id="IPR004657">
    <property type="entry name" value="MenA"/>
</dbReference>
<name>A0A381U4I7_9ZZZZ</name>
<keyword evidence="6 9" id="KW-0812">Transmembrane</keyword>
<keyword evidence="5" id="KW-0808">Transferase</keyword>
<dbReference type="PANTHER" id="PTHR13929">
    <property type="entry name" value="1,4-DIHYDROXY-2-NAPHTHOATE OCTAPRENYLTRANSFERASE"/>
    <property type="match status" value="1"/>
</dbReference>